<reference evidence="2 3" key="1">
    <citation type="journal article" date="2010" name="Stand. Genomic Sci.">
        <title>Complete genome sequence of Haliangium ochraceum type strain (SMP-2).</title>
        <authorList>
            <consortium name="US DOE Joint Genome Institute (JGI-PGF)"/>
            <person name="Ivanova N."/>
            <person name="Daum C."/>
            <person name="Lang E."/>
            <person name="Abt B."/>
            <person name="Kopitz M."/>
            <person name="Saunders E."/>
            <person name="Lapidus A."/>
            <person name="Lucas S."/>
            <person name="Glavina Del Rio T."/>
            <person name="Nolan M."/>
            <person name="Tice H."/>
            <person name="Copeland A."/>
            <person name="Cheng J.F."/>
            <person name="Chen F."/>
            <person name="Bruce D."/>
            <person name="Goodwin L."/>
            <person name="Pitluck S."/>
            <person name="Mavromatis K."/>
            <person name="Pati A."/>
            <person name="Mikhailova N."/>
            <person name="Chen A."/>
            <person name="Palaniappan K."/>
            <person name="Land M."/>
            <person name="Hauser L."/>
            <person name="Chang Y.J."/>
            <person name="Jeffries C.D."/>
            <person name="Detter J.C."/>
            <person name="Brettin T."/>
            <person name="Rohde M."/>
            <person name="Goker M."/>
            <person name="Bristow J."/>
            <person name="Markowitz V."/>
            <person name="Eisen J.A."/>
            <person name="Hugenholtz P."/>
            <person name="Kyrpides N.C."/>
            <person name="Klenk H.P."/>
        </authorList>
    </citation>
    <scope>NUCLEOTIDE SEQUENCE [LARGE SCALE GENOMIC DNA]</scope>
    <source>
        <strain evidence="3">DSM 14365 / CIP 107738 / JCM 11303 / AJ 13395 / SMP-2</strain>
    </source>
</reference>
<dbReference type="Proteomes" id="UP000001880">
    <property type="component" value="Chromosome"/>
</dbReference>
<dbReference type="STRING" id="502025.Hoch_3022"/>
<keyword evidence="3" id="KW-1185">Reference proteome</keyword>
<gene>
    <name evidence="2" type="ordered locus">Hoch_3022</name>
</gene>
<dbReference type="EMBL" id="CP001804">
    <property type="protein sequence ID" value="ACY15529.1"/>
    <property type="molecule type" value="Genomic_DNA"/>
</dbReference>
<name>D0LR21_HALO1</name>
<feature type="region of interest" description="Disordered" evidence="1">
    <location>
        <begin position="233"/>
        <end position="271"/>
    </location>
</feature>
<evidence type="ECO:0000256" key="1">
    <source>
        <dbReference type="SAM" id="MobiDB-lite"/>
    </source>
</evidence>
<evidence type="ECO:0000313" key="2">
    <source>
        <dbReference type="EMBL" id="ACY15529.1"/>
    </source>
</evidence>
<proteinExistence type="predicted"/>
<sequence>MELPSPFWKHPDLRVSGPVAGVLSGPGPTRTGSARRRPRLALASVSLASLVAVACGDNHAPATPDASVPDALHPVDAAPECEQSVGAFVAEHACLHAMHGPFATLSASPPSQPPSADASQPHTAFQVALPALGGGDGYRGVLRYLPRRSGEFAFFTAPGVTVSIADDMGRPTPARLAHDLTVCDELQRVDTIVLDAETSYSLTLASPDRADTVLVVEMLDEFLPSEAYDSFCEQPSDAGVPDASVPPADAAPADAPPIDAAPVDATPPADADCTPRLGAAVVEHTCLHATHGPFGTVTAQPDPATATVNINGSHTYYTVELLPADALYHGVVTYRPTATGLYTLFLDPDLAAQVQQPDGTPVPSVHEEIVTTCPGLTRALVVDLDIAVRYRLVFAATAEPEAHVAVEFLDSFAPGERWDDPCSETDWADF</sequence>
<protein>
    <submittedName>
        <fullName evidence="2">Uncharacterized protein</fullName>
    </submittedName>
</protein>
<accession>D0LR21</accession>
<evidence type="ECO:0000313" key="3">
    <source>
        <dbReference type="Proteomes" id="UP000001880"/>
    </source>
</evidence>
<dbReference type="HOGENOM" id="CLU_637386_0_0_7"/>
<dbReference type="eggNOG" id="ENOG5032CZF">
    <property type="taxonomic scope" value="Bacteria"/>
</dbReference>
<dbReference type="KEGG" id="hoh:Hoch_3022"/>
<organism evidence="2 3">
    <name type="scientific">Haliangium ochraceum (strain DSM 14365 / JCM 11303 / SMP-2)</name>
    <dbReference type="NCBI Taxonomy" id="502025"/>
    <lineage>
        <taxon>Bacteria</taxon>
        <taxon>Pseudomonadati</taxon>
        <taxon>Myxococcota</taxon>
        <taxon>Polyangia</taxon>
        <taxon>Haliangiales</taxon>
        <taxon>Kofleriaceae</taxon>
        <taxon>Haliangium</taxon>
    </lineage>
</organism>
<feature type="compositionally biased region" description="Low complexity" evidence="1">
    <location>
        <begin position="237"/>
        <end position="271"/>
    </location>
</feature>
<dbReference type="AlphaFoldDB" id="D0LR21"/>